<comment type="caution">
    <text evidence="3">The sequence shown here is derived from an EMBL/GenBank/DDBJ whole genome shotgun (WGS) entry which is preliminary data.</text>
</comment>
<feature type="compositionally biased region" description="Polar residues" evidence="1">
    <location>
        <begin position="713"/>
        <end position="747"/>
    </location>
</feature>
<proteinExistence type="predicted"/>
<dbReference type="InterPro" id="IPR012965">
    <property type="entry name" value="Msb1/Mug8_dom"/>
</dbReference>
<dbReference type="Proteomes" id="UP000761534">
    <property type="component" value="Unassembled WGS sequence"/>
</dbReference>
<reference evidence="3" key="1">
    <citation type="journal article" date="2019" name="G3 (Bethesda)">
        <title>Genome Assemblies of Two Rare Opportunistic Yeast Pathogens: Diutina rugosa (syn. Candida rugosa) and Trichomonascus ciferrii (syn. Candida ciferrii).</title>
        <authorList>
            <person name="Mixao V."/>
            <person name="Saus E."/>
            <person name="Hansen A.P."/>
            <person name="Lass-Florl C."/>
            <person name="Gabaldon T."/>
        </authorList>
    </citation>
    <scope>NUCLEOTIDE SEQUENCE</scope>
    <source>
        <strain evidence="3">CBS 4856</strain>
    </source>
</reference>
<feature type="compositionally biased region" description="Polar residues" evidence="1">
    <location>
        <begin position="1"/>
        <end position="11"/>
    </location>
</feature>
<feature type="region of interest" description="Disordered" evidence="1">
    <location>
        <begin position="759"/>
        <end position="1344"/>
    </location>
</feature>
<feature type="compositionally biased region" description="Polar residues" evidence="1">
    <location>
        <begin position="782"/>
        <end position="797"/>
    </location>
</feature>
<feature type="compositionally biased region" description="Basic residues" evidence="1">
    <location>
        <begin position="577"/>
        <end position="590"/>
    </location>
</feature>
<feature type="region of interest" description="Disordered" evidence="1">
    <location>
        <begin position="1"/>
        <end position="52"/>
    </location>
</feature>
<feature type="compositionally biased region" description="Polar residues" evidence="1">
    <location>
        <begin position="1504"/>
        <end position="1515"/>
    </location>
</feature>
<feature type="compositionally biased region" description="Basic and acidic residues" evidence="1">
    <location>
        <begin position="968"/>
        <end position="984"/>
    </location>
</feature>
<feature type="compositionally biased region" description="Basic and acidic residues" evidence="1">
    <location>
        <begin position="1323"/>
        <end position="1344"/>
    </location>
</feature>
<feature type="region of interest" description="Disordered" evidence="1">
    <location>
        <begin position="1432"/>
        <end position="1455"/>
    </location>
</feature>
<dbReference type="GO" id="GO:0005934">
    <property type="term" value="C:cellular bud tip"/>
    <property type="evidence" value="ECO:0007669"/>
    <property type="project" value="TreeGrafter"/>
</dbReference>
<feature type="region of interest" description="Disordered" evidence="1">
    <location>
        <begin position="1479"/>
        <end position="1537"/>
    </location>
</feature>
<feature type="compositionally biased region" description="Low complexity" evidence="1">
    <location>
        <begin position="1003"/>
        <end position="1015"/>
    </location>
</feature>
<feature type="compositionally biased region" description="Polar residues" evidence="1">
    <location>
        <begin position="1307"/>
        <end position="1322"/>
    </location>
</feature>
<dbReference type="InterPro" id="IPR037508">
    <property type="entry name" value="Msb1/Mug8"/>
</dbReference>
<keyword evidence="4" id="KW-1185">Reference proteome</keyword>
<feature type="compositionally biased region" description="Polar residues" evidence="1">
    <location>
        <begin position="1046"/>
        <end position="1074"/>
    </location>
</feature>
<evidence type="ECO:0000313" key="4">
    <source>
        <dbReference type="Proteomes" id="UP000761534"/>
    </source>
</evidence>
<feature type="compositionally biased region" description="Pro residues" evidence="1">
    <location>
        <begin position="1016"/>
        <end position="1030"/>
    </location>
</feature>
<evidence type="ECO:0000259" key="2">
    <source>
        <dbReference type="Pfam" id="PF08101"/>
    </source>
</evidence>
<dbReference type="Pfam" id="PF08101">
    <property type="entry name" value="Msb1-Mug8_dom"/>
    <property type="match status" value="2"/>
</dbReference>
<feature type="region of interest" description="Disordered" evidence="1">
    <location>
        <begin position="671"/>
        <end position="747"/>
    </location>
</feature>
<feature type="domain" description="Meiotically up-regulated protein Msb1/Mug8" evidence="2">
    <location>
        <begin position="78"/>
        <end position="143"/>
    </location>
</feature>
<dbReference type="EMBL" id="SWFS01000485">
    <property type="protein sequence ID" value="KAA8901463.1"/>
    <property type="molecule type" value="Genomic_DNA"/>
</dbReference>
<sequence length="1581" mass="175322">MLSASRNQQQPRLRIVSPPPLEREYQKKEDERKRLDEIAKEKEAAAPQSKAKKPTIESYKNFFFTQKAFNSSVVPRPLVAEVIHEVTYEIKARGVLAPYILLSFRPETSAEDLQYLINTIFPVGKQPLTGEELLREIRLADVYFKQEEDETGHKQDSFFTIMPRCVESEFHATIVFDFFDLLASVATHGRKNGLGGRKLSRLAGTWAFDIRTPKSEEPTSFADGLAAWSVAAEACNHLFTAFLRNLDPTDIAEIPTPPFGRLPKPLEVIARSMPYPPKPLFKSRLVAVPMVTLTVGKLSANPMVLLRRVAKTIRFDNPPIFHSEDDFNTLYFLFSDPDAIEYKVSPESLRILNEVVQENPISTDHPLLIKDTPNQPHDIRGKTWSKFYNHAYIDPVSGEVSRPLTNYIYDEGQIKHVLNASVPSQEKPSLPYPEDRHHHHHYRGTDYNAYGFDKYEQQPSRKKISADNLVTASISQIAIDDFFVWVWMSSLSAEQTEIRKATFGRSVVVELEVGPGEAGKRWVVVEEILYPEPSPMKPKQAPLKEPPLDKYKTRRVVSSPPITRPVPRPPKDTTEKKKSKKRQSVEKHYHHHHPYYYQGLDPALVEAIAKKLQQPKRESVSAETQTYQVAETQTEEVPEDEDEFGFGHDSQDLQEFAEAVAAAINNANSSKTQTPTAFEEDGNTKACQTLPPLIDRGIGTSPPPSEQPLPTAGSEQNAGSVVTSREVQNTPLVSTTAIESSNLSSDDTASVYYTPYMAPVEISTRSNSPTKSSRDATPNILRPTSLSESPTRRSISLQHPIRSTLENGQEESSKGHVKSQASDISILKLGDNPGRLPTPPQSAQGSSSLPTAYLGRSERPSHRRTDSNIDKPLPPPPEENIAPNWKPTQEILPGESLQSSPEQQRVKRKPVGAPPTPHQRPQETIPEDRYYEQQQPYDTRGRSRSRTMDNEYQQAPPPPQQQMSDDEFYYRQRMMNEHRFRANREMSPNSAHAYRGPPPPHQPGGYYRDSYDYYGAPPPPGRMRGGPPPSSRYHNRPRHESPSGYPPSTYSNRSSAYMNDGSSYGSNEYRQSPESGDWMSSHKVPPSGGGSGQIGSLSPGGMPSSGDIENRIGPQRRFPKKQPMMRGDDEFYQRGRGQNYPSMQPHGGRVVSNYERGRGYEDGGGIPPPIQHRHQRNQSFPENISPKTEVPPPPPPGVVGGGAGRPYSHSGVGPLPRGPSGLRQEASGPTSPSLRMASPPMVPTSPSLQVPATNETSIDAKTKPRMSSPPAPTLTTQPQRRVASREALRSPPPPATQAPPYPRVTSPPATAGNSMTTSSSVESAERKLGFKTPAEVKAEAEAANEAERLADAGLSKKVSNLTLDEKPLPLDPKWSEVKQNLANMREKNEHNKVPVMVDSDPNTPDAGQPAEEYFDAVMSTMRRPSVNTGEHVRSIVVKDNGDTEPIGEEDDGIVYNSPFYSVDANDYFNSERSIPLASTLGFGRSHSIIGKSDEVPEAKPEQPTAPQRRNSTGNDTAPKVPTVVPKHNPNAFDPKNELSVFRAAKAGLLDPGSPSKQAEQEKISKFSIAGIVNAVNNKKDK</sequence>
<feature type="compositionally biased region" description="Polar residues" evidence="1">
    <location>
        <begin position="1244"/>
        <end position="1259"/>
    </location>
</feature>
<dbReference type="PANTHER" id="PTHR28093">
    <property type="entry name" value="MORPHOGENESIS-RELATED PROTEIN MSB1"/>
    <property type="match status" value="1"/>
</dbReference>
<protein>
    <recommendedName>
        <fullName evidence="2">Meiotically up-regulated protein Msb1/Mug8 domain-containing protein</fullName>
    </recommendedName>
</protein>
<feature type="compositionally biased region" description="Polar residues" evidence="1">
    <location>
        <begin position="1177"/>
        <end position="1186"/>
    </location>
</feature>
<feature type="region of interest" description="Disordered" evidence="1">
    <location>
        <begin position="1384"/>
        <end position="1409"/>
    </location>
</feature>
<feature type="compositionally biased region" description="Polar residues" evidence="1">
    <location>
        <begin position="841"/>
        <end position="850"/>
    </location>
</feature>
<feature type="compositionally biased region" description="Basic and acidic residues" evidence="1">
    <location>
        <begin position="856"/>
        <end position="869"/>
    </location>
</feature>
<feature type="compositionally biased region" description="Pro residues" evidence="1">
    <location>
        <begin position="1290"/>
        <end position="1302"/>
    </location>
</feature>
<evidence type="ECO:0000256" key="1">
    <source>
        <dbReference type="SAM" id="MobiDB-lite"/>
    </source>
</evidence>
<name>A0A642UTG9_9ASCO</name>
<feature type="compositionally biased region" description="Basic and acidic residues" evidence="1">
    <location>
        <begin position="21"/>
        <end position="44"/>
    </location>
</feature>
<organism evidence="3 4">
    <name type="scientific">Trichomonascus ciferrii</name>
    <dbReference type="NCBI Taxonomy" id="44093"/>
    <lineage>
        <taxon>Eukaryota</taxon>
        <taxon>Fungi</taxon>
        <taxon>Dikarya</taxon>
        <taxon>Ascomycota</taxon>
        <taxon>Saccharomycotina</taxon>
        <taxon>Dipodascomycetes</taxon>
        <taxon>Dipodascales</taxon>
        <taxon>Trichomonascaceae</taxon>
        <taxon>Trichomonascus</taxon>
        <taxon>Trichomonascus ciferrii complex</taxon>
    </lineage>
</organism>
<gene>
    <name evidence="3" type="ORF">TRICI_006067</name>
</gene>
<accession>A0A642UTG9</accession>
<feature type="compositionally biased region" description="Basic and acidic residues" evidence="1">
    <location>
        <begin position="1491"/>
        <end position="1500"/>
    </location>
</feature>
<feature type="compositionally biased region" description="Low complexity" evidence="1">
    <location>
        <begin position="1094"/>
        <end position="1106"/>
    </location>
</feature>
<evidence type="ECO:0000313" key="3">
    <source>
        <dbReference type="EMBL" id="KAA8901463.1"/>
    </source>
</evidence>
<feature type="domain" description="Meiotically up-regulated protein Msb1/Mug8" evidence="2">
    <location>
        <begin position="144"/>
        <end position="527"/>
    </location>
</feature>
<dbReference type="GO" id="GO:0005935">
    <property type="term" value="C:cellular bud neck"/>
    <property type="evidence" value="ECO:0007669"/>
    <property type="project" value="TreeGrafter"/>
</dbReference>
<dbReference type="PANTHER" id="PTHR28093:SF1">
    <property type="entry name" value="MORPHOGENESIS-RELATED PROTEIN MSB1"/>
    <property type="match status" value="1"/>
</dbReference>
<feature type="region of interest" description="Disordered" evidence="1">
    <location>
        <begin position="534"/>
        <end position="590"/>
    </location>
</feature>
<dbReference type="VEuPathDB" id="FungiDB:TRICI_006067"/>
<dbReference type="OrthoDB" id="3362494at2759"/>